<evidence type="ECO:0000256" key="6">
    <source>
        <dbReference type="ARBA" id="ARBA00023235"/>
    </source>
</evidence>
<dbReference type="InterPro" id="IPR003766">
    <property type="entry name" value="Uronate_isomerase"/>
</dbReference>
<protein>
    <recommendedName>
        <fullName evidence="5 7">Uronate isomerase</fullName>
        <ecNumber evidence="4 7">5.3.1.12</ecNumber>
    </recommendedName>
    <alternativeName>
        <fullName evidence="7">Glucuronate isomerase</fullName>
    </alternativeName>
    <alternativeName>
        <fullName evidence="7">Uronic isomerase</fullName>
    </alternativeName>
</protein>
<proteinExistence type="inferred from homology"/>
<evidence type="ECO:0000313" key="9">
    <source>
        <dbReference type="Proteomes" id="UP000831787"/>
    </source>
</evidence>
<comment type="catalytic activity">
    <reaction evidence="1 7">
        <text>D-glucuronate = D-fructuronate</text>
        <dbReference type="Rhea" id="RHEA:13049"/>
        <dbReference type="ChEBI" id="CHEBI:58720"/>
        <dbReference type="ChEBI" id="CHEBI:59863"/>
        <dbReference type="EC" id="5.3.1.12"/>
    </reaction>
</comment>
<dbReference type="HAMAP" id="MF_00675">
    <property type="entry name" value="UxaC"/>
    <property type="match status" value="1"/>
</dbReference>
<evidence type="ECO:0000256" key="2">
    <source>
        <dbReference type="ARBA" id="ARBA00004892"/>
    </source>
</evidence>
<dbReference type="Gene3D" id="1.10.2020.10">
    <property type="entry name" value="uronate isomerase, domain 2, chain A"/>
    <property type="match status" value="1"/>
</dbReference>
<dbReference type="PANTHER" id="PTHR30068">
    <property type="entry name" value="URONATE ISOMERASE"/>
    <property type="match status" value="1"/>
</dbReference>
<evidence type="ECO:0000256" key="7">
    <source>
        <dbReference type="HAMAP-Rule" id="MF_00675"/>
    </source>
</evidence>
<name>A0ABY4EM99_9BACI</name>
<sequence>MTAFITDDFLLTNDLARELYHDYAKDLPIIDFHNHLPPEEIANNDSFGTITDVWLGGDHYKWRLMRANGIDEHYITGGANHWEKFEAWAETVPNTLGNPLFHWTQMELKRYFDIDEILTKENAARIYETANEELKQSYMLPRSLLINNHVEFVGTTDDPADSLTHHADLAKDEFPVTVAPSFRPDKALDITSEYFLDWVHKLGKVTNKDISSFPLFIDALSGRIDYFAAHGCKASDHGISRMFFAEATEEDAASIFQKRLDDEPLTKHEVEQFQTYALKFLAERYCQKGWVMQFHLGPMRNNNTRMLKAAGKDSGFDSIGDELLAEPLSRFLDSLDMNEHLPKTILYCLNPRDNYILATMAGNFQDCSVPGKVQFGPAWWFNDHIDGMEDQMKILANVGLIKHFVGMLTDSRSFLSFSRHEYFRRILCDMMGRWAVSGRVPADTEWLGRYVQDISYYNAQRYFNL</sequence>
<keyword evidence="9" id="KW-1185">Reference proteome</keyword>
<dbReference type="Pfam" id="PF02614">
    <property type="entry name" value="UxaC"/>
    <property type="match status" value="1"/>
</dbReference>
<comment type="catalytic activity">
    <reaction evidence="7">
        <text>aldehydo-D-galacturonate = keto-D-tagaturonate</text>
        <dbReference type="Rhea" id="RHEA:27702"/>
        <dbReference type="ChEBI" id="CHEBI:12952"/>
        <dbReference type="ChEBI" id="CHEBI:17886"/>
    </reaction>
</comment>
<dbReference type="PANTHER" id="PTHR30068:SF4">
    <property type="entry name" value="URONATE ISOMERASE"/>
    <property type="match status" value="1"/>
</dbReference>
<evidence type="ECO:0000256" key="5">
    <source>
        <dbReference type="ARBA" id="ARBA00020555"/>
    </source>
</evidence>
<dbReference type="GO" id="GO:0008880">
    <property type="term" value="F:glucuronate isomerase activity"/>
    <property type="evidence" value="ECO:0007669"/>
    <property type="project" value="UniProtKB-EC"/>
</dbReference>
<evidence type="ECO:0000256" key="4">
    <source>
        <dbReference type="ARBA" id="ARBA00012546"/>
    </source>
</evidence>
<organism evidence="8 9">
    <name type="scientific">Halobacillus salinarum</name>
    <dbReference type="NCBI Taxonomy" id="2932257"/>
    <lineage>
        <taxon>Bacteria</taxon>
        <taxon>Bacillati</taxon>
        <taxon>Bacillota</taxon>
        <taxon>Bacilli</taxon>
        <taxon>Bacillales</taxon>
        <taxon>Bacillaceae</taxon>
        <taxon>Halobacillus</taxon>
    </lineage>
</organism>
<evidence type="ECO:0000256" key="1">
    <source>
        <dbReference type="ARBA" id="ARBA00001165"/>
    </source>
</evidence>
<dbReference type="Gene3D" id="3.20.20.140">
    <property type="entry name" value="Metal-dependent hydrolases"/>
    <property type="match status" value="1"/>
</dbReference>
<comment type="similarity">
    <text evidence="3 7">Belongs to the metallo-dependent hydrolases superfamily. Uronate isomerase family.</text>
</comment>
<dbReference type="EMBL" id="CP095073">
    <property type="protein sequence ID" value="UOQ45576.1"/>
    <property type="molecule type" value="Genomic_DNA"/>
</dbReference>
<dbReference type="EC" id="5.3.1.12" evidence="4 7"/>
<accession>A0ABY4EM99</accession>
<reference evidence="8 9" key="1">
    <citation type="submission" date="2022-04" db="EMBL/GenBank/DDBJ databases">
        <title>Halobacillus sp. isolated from saltern.</title>
        <authorList>
            <person name="Won M."/>
            <person name="Lee C.-M."/>
            <person name="Woen H.-Y."/>
            <person name="Kwon S.-W."/>
        </authorList>
    </citation>
    <scope>NUCLEOTIDE SEQUENCE [LARGE SCALE GENOMIC DNA]</scope>
    <source>
        <strain evidence="8 9">SSBR10-3</strain>
    </source>
</reference>
<evidence type="ECO:0000313" key="8">
    <source>
        <dbReference type="EMBL" id="UOQ45576.1"/>
    </source>
</evidence>
<keyword evidence="6 7" id="KW-0413">Isomerase</keyword>
<dbReference type="NCBIfam" id="NF002794">
    <property type="entry name" value="PRK02925.1"/>
    <property type="match status" value="1"/>
</dbReference>
<dbReference type="InterPro" id="IPR032466">
    <property type="entry name" value="Metal_Hydrolase"/>
</dbReference>
<evidence type="ECO:0000256" key="3">
    <source>
        <dbReference type="ARBA" id="ARBA00008397"/>
    </source>
</evidence>
<dbReference type="Proteomes" id="UP000831787">
    <property type="component" value="Chromosome"/>
</dbReference>
<dbReference type="RefSeq" id="WP_244712363.1">
    <property type="nucleotide sequence ID" value="NZ_CP095073.1"/>
</dbReference>
<gene>
    <name evidence="7 8" type="primary">uxaC</name>
    <name evidence="8" type="ORF">MUN89_06435</name>
</gene>
<comment type="pathway">
    <text evidence="2 7">Carbohydrate metabolism; pentose and glucuronate interconversion.</text>
</comment>
<dbReference type="SUPFAM" id="SSF51556">
    <property type="entry name" value="Metallo-dependent hydrolases"/>
    <property type="match status" value="1"/>
</dbReference>